<sequence length="41" mass="4902">MKACRLCKIFIFYLSLTSDSLNYIYFNIYFQKVKDSLKLGI</sequence>
<gene>
    <name evidence="1" type="ORF">HMPREF0072_0717</name>
</gene>
<evidence type="ECO:0000313" key="2">
    <source>
        <dbReference type="Proteomes" id="UP000005984"/>
    </source>
</evidence>
<dbReference type="AlphaFoldDB" id="C2BEE7"/>
<organism evidence="1 2">
    <name type="scientific">Anaerococcus lactolyticus ATCC 51172</name>
    <dbReference type="NCBI Taxonomy" id="525254"/>
    <lineage>
        <taxon>Bacteria</taxon>
        <taxon>Bacillati</taxon>
        <taxon>Bacillota</taxon>
        <taxon>Tissierellia</taxon>
        <taxon>Tissierellales</taxon>
        <taxon>Peptoniphilaceae</taxon>
        <taxon>Anaerococcus</taxon>
    </lineage>
</organism>
<protein>
    <submittedName>
        <fullName evidence="1">Uncharacterized protein</fullName>
    </submittedName>
</protein>
<accession>C2BEE7</accession>
<name>C2BEE7_9FIRM</name>
<comment type="caution">
    <text evidence="1">The sequence shown here is derived from an EMBL/GenBank/DDBJ whole genome shotgun (WGS) entry which is preliminary data.</text>
</comment>
<proteinExistence type="predicted"/>
<reference evidence="1 2" key="1">
    <citation type="submission" date="2008-10" db="EMBL/GenBank/DDBJ databases">
        <authorList>
            <person name="Qin X."/>
            <person name="Bachman B."/>
            <person name="Battles P."/>
            <person name="Bell A."/>
            <person name="Bess C."/>
            <person name="Bickham C."/>
            <person name="Chaboub L."/>
            <person name="Chen D."/>
            <person name="Coyle M."/>
            <person name="Deiros D.R."/>
            <person name="Dinh H."/>
            <person name="Forbes L."/>
            <person name="Fowler G."/>
            <person name="Francisco L."/>
            <person name="Fu Q."/>
            <person name="Gubbala S."/>
            <person name="Hale W."/>
            <person name="Han Y."/>
            <person name="Hemphill L."/>
            <person name="Highlander S.K."/>
            <person name="Hirani K."/>
            <person name="Hogues M."/>
            <person name="Jackson L."/>
            <person name="Jakkamsetti A."/>
            <person name="Javaid M."/>
            <person name="Jiang H."/>
            <person name="Korchina V."/>
            <person name="Kovar C."/>
            <person name="Lara F."/>
            <person name="Lee S."/>
            <person name="Mata R."/>
            <person name="Mathew T."/>
            <person name="Moen C."/>
            <person name="Morales K."/>
            <person name="Munidasa M."/>
            <person name="Nazareth L."/>
            <person name="Ngo R."/>
            <person name="Nguyen L."/>
            <person name="Okwuonu G."/>
            <person name="Ongeri F."/>
            <person name="Patil S."/>
            <person name="Petrosino J."/>
            <person name="Pham C."/>
            <person name="Pham P."/>
            <person name="Pu L.-L."/>
            <person name="Puazo M."/>
            <person name="Raj R."/>
            <person name="Reid J."/>
            <person name="Rouhana J."/>
            <person name="Saada N."/>
            <person name="Shang Y."/>
            <person name="Simmons D."/>
            <person name="Thornton R."/>
            <person name="Warren J."/>
            <person name="Weissenberger G."/>
            <person name="Zhang J."/>
            <person name="Zhang L."/>
            <person name="Zhou C."/>
            <person name="Zhu D."/>
            <person name="Muzny D."/>
            <person name="Worley K."/>
            <person name="Gibbs R."/>
        </authorList>
    </citation>
    <scope>NUCLEOTIDE SEQUENCE [LARGE SCALE GENOMIC DNA]</scope>
    <source>
        <strain evidence="1 2">ATCC 51172</strain>
    </source>
</reference>
<evidence type="ECO:0000313" key="1">
    <source>
        <dbReference type="EMBL" id="EEI86789.1"/>
    </source>
</evidence>
<dbReference type="HOGENOM" id="CLU_3264845_0_0_9"/>
<dbReference type="Proteomes" id="UP000005984">
    <property type="component" value="Unassembled WGS sequence"/>
</dbReference>
<keyword evidence="2" id="KW-1185">Reference proteome</keyword>
<dbReference type="EMBL" id="ABYO01000189">
    <property type="protein sequence ID" value="EEI86789.1"/>
    <property type="molecule type" value="Genomic_DNA"/>
</dbReference>
<dbReference type="STRING" id="525254.HMPREF0072_0717"/>